<name>A0A9R1WEC1_LACSA</name>
<keyword evidence="3" id="KW-1185">Reference proteome</keyword>
<dbReference type="AlphaFoldDB" id="A0A9R1WEC1"/>
<evidence type="ECO:0000259" key="1">
    <source>
        <dbReference type="Pfam" id="PF13966"/>
    </source>
</evidence>
<dbReference type="PANTHER" id="PTHR33116:SF79">
    <property type="entry name" value="REVERSE TRANSCRIPTASE DOMAIN, ZINC FINGER, CCHC-TYPE-RELATED"/>
    <property type="match status" value="1"/>
</dbReference>
<dbReference type="InterPro" id="IPR026960">
    <property type="entry name" value="RVT-Znf"/>
</dbReference>
<dbReference type="EMBL" id="NBSK02000002">
    <property type="protein sequence ID" value="KAJ0223741.1"/>
    <property type="molecule type" value="Genomic_DNA"/>
</dbReference>
<organism evidence="2 3">
    <name type="scientific">Lactuca sativa</name>
    <name type="common">Garden lettuce</name>
    <dbReference type="NCBI Taxonomy" id="4236"/>
    <lineage>
        <taxon>Eukaryota</taxon>
        <taxon>Viridiplantae</taxon>
        <taxon>Streptophyta</taxon>
        <taxon>Embryophyta</taxon>
        <taxon>Tracheophyta</taxon>
        <taxon>Spermatophyta</taxon>
        <taxon>Magnoliopsida</taxon>
        <taxon>eudicotyledons</taxon>
        <taxon>Gunneridae</taxon>
        <taxon>Pentapetalae</taxon>
        <taxon>asterids</taxon>
        <taxon>campanulids</taxon>
        <taxon>Asterales</taxon>
        <taxon>Asteraceae</taxon>
        <taxon>Cichorioideae</taxon>
        <taxon>Cichorieae</taxon>
        <taxon>Lactucinae</taxon>
        <taxon>Lactuca</taxon>
    </lineage>
</organism>
<dbReference type="Pfam" id="PF13966">
    <property type="entry name" value="zf-RVT"/>
    <property type="match status" value="1"/>
</dbReference>
<proteinExistence type="predicted"/>
<evidence type="ECO:0000313" key="3">
    <source>
        <dbReference type="Proteomes" id="UP000235145"/>
    </source>
</evidence>
<dbReference type="Proteomes" id="UP000235145">
    <property type="component" value="Unassembled WGS sequence"/>
</dbReference>
<accession>A0A9R1WEC1</accession>
<evidence type="ECO:0000313" key="2">
    <source>
        <dbReference type="EMBL" id="KAJ0223741.1"/>
    </source>
</evidence>
<protein>
    <recommendedName>
        <fullName evidence="1">Reverse transcriptase zinc-binding domain-containing protein</fullName>
    </recommendedName>
</protein>
<feature type="domain" description="Reverse transcriptase zinc-binding" evidence="1">
    <location>
        <begin position="328"/>
        <end position="395"/>
    </location>
</feature>
<dbReference type="PANTHER" id="PTHR33116">
    <property type="entry name" value="REVERSE TRANSCRIPTASE ZINC-BINDING DOMAIN-CONTAINING PROTEIN-RELATED-RELATED"/>
    <property type="match status" value="1"/>
</dbReference>
<reference evidence="2 3" key="1">
    <citation type="journal article" date="2017" name="Nat. Commun.">
        <title>Genome assembly with in vitro proximity ligation data and whole-genome triplication in lettuce.</title>
        <authorList>
            <person name="Reyes-Chin-Wo S."/>
            <person name="Wang Z."/>
            <person name="Yang X."/>
            <person name="Kozik A."/>
            <person name="Arikit S."/>
            <person name="Song C."/>
            <person name="Xia L."/>
            <person name="Froenicke L."/>
            <person name="Lavelle D.O."/>
            <person name="Truco M.J."/>
            <person name="Xia R."/>
            <person name="Zhu S."/>
            <person name="Xu C."/>
            <person name="Xu H."/>
            <person name="Xu X."/>
            <person name="Cox K."/>
            <person name="Korf I."/>
            <person name="Meyers B.C."/>
            <person name="Michelmore R.W."/>
        </authorList>
    </citation>
    <scope>NUCLEOTIDE SEQUENCE [LARGE SCALE GENOMIC DNA]</scope>
    <source>
        <strain evidence="3">cv. Salinas</strain>
        <tissue evidence="2">Seedlings</tissue>
    </source>
</reference>
<gene>
    <name evidence="2" type="ORF">LSAT_V11C200079310</name>
</gene>
<comment type="caution">
    <text evidence="2">The sequence shown here is derived from an EMBL/GenBank/DDBJ whole genome shotgun (WGS) entry which is preliminary data.</text>
</comment>
<sequence length="538" mass="60675">MEQMNFGCKWPRAWIIINGSPTAEFTMSKGVRQGDPLSPFLFIIAMEGLNVAMKSATSNGVFDGVHIPNSSICTMRYSLGDWSQRNIAHLARILRCFYVSSGLKVNFSKSKVYGIGVPPQEVSNWASPLGCEPTVLPFTYLGVPAKNLSFGGRVTLAKAVLGSLPTYFLSIFDVPTGVIKAMETIRRKFIWGGPTCKNSIHWVAWDKLTAPKSVGGMGIGLIRSLNLALLTKWLWRLKNEPHSFWVLIITGIHKLMGESNRLRARNPWSSVWNNIVKNRNKLEKINIPFEDVMRYDENNGSWVSSFVKDGEKCIAALRDRIERASFPVNDGNFPWLRLIPKKVLGFVWRAKQNRIPSAVAPKNRGIDLASTICDVCKTSDETSGPILVSCTMARSVLQSILHWCGLPVNEFQSVQNIIDYASNWGNCPKRKDILTMILFGALWSLWKARNDRVFKKVDVSAERIVAATKSLTYVWVKHRGDETTQKYDPKIFVFRIFQTVIRASYNKTMRDVFQTIIEYCAENCIILHQIKATKSIPG</sequence>